<evidence type="ECO:0000313" key="4">
    <source>
        <dbReference type="EMBL" id="KAK6349348.1"/>
    </source>
</evidence>
<feature type="compositionally biased region" description="Basic and acidic residues" evidence="2">
    <location>
        <begin position="505"/>
        <end position="516"/>
    </location>
</feature>
<feature type="region of interest" description="Disordered" evidence="2">
    <location>
        <begin position="496"/>
        <end position="516"/>
    </location>
</feature>
<organism evidence="4 5">
    <name type="scientific">Orbilia blumenaviensis</name>
    <dbReference type="NCBI Taxonomy" id="1796055"/>
    <lineage>
        <taxon>Eukaryota</taxon>
        <taxon>Fungi</taxon>
        <taxon>Dikarya</taxon>
        <taxon>Ascomycota</taxon>
        <taxon>Pezizomycotina</taxon>
        <taxon>Orbiliomycetes</taxon>
        <taxon>Orbiliales</taxon>
        <taxon>Orbiliaceae</taxon>
        <taxon>Orbilia</taxon>
    </lineage>
</organism>
<accession>A0AAV9UV41</accession>
<dbReference type="Proteomes" id="UP001373714">
    <property type="component" value="Unassembled WGS sequence"/>
</dbReference>
<gene>
    <name evidence="4" type="ORF">TWF730_010096</name>
</gene>
<evidence type="ECO:0000259" key="3">
    <source>
        <dbReference type="Pfam" id="PF09994"/>
    </source>
</evidence>
<proteinExistence type="predicted"/>
<dbReference type="EMBL" id="JAVHNS010000007">
    <property type="protein sequence ID" value="KAK6349348.1"/>
    <property type="molecule type" value="Genomic_DNA"/>
</dbReference>
<dbReference type="PANTHER" id="PTHR33840:SF16">
    <property type="entry name" value="DUF2235 DOMAIN-CONTAINING PROTEIN"/>
    <property type="match status" value="1"/>
</dbReference>
<comment type="caution">
    <text evidence="4">The sequence shown here is derived from an EMBL/GenBank/DDBJ whole genome shotgun (WGS) entry which is preliminary data.</text>
</comment>
<dbReference type="InterPro" id="IPR018712">
    <property type="entry name" value="Tle1-like_cat"/>
</dbReference>
<evidence type="ECO:0000256" key="2">
    <source>
        <dbReference type="SAM" id="MobiDB-lite"/>
    </source>
</evidence>
<feature type="domain" description="T6SS Phospholipase effector Tle1-like catalytic" evidence="3">
    <location>
        <begin position="23"/>
        <end position="396"/>
    </location>
</feature>
<evidence type="ECO:0000313" key="5">
    <source>
        <dbReference type="Proteomes" id="UP001373714"/>
    </source>
</evidence>
<keyword evidence="5" id="KW-1185">Reference proteome</keyword>
<protein>
    <recommendedName>
        <fullName evidence="3">T6SS Phospholipase effector Tle1-like catalytic domain-containing protein</fullName>
    </recommendedName>
</protein>
<dbReference type="PANTHER" id="PTHR33840">
    <property type="match status" value="1"/>
</dbReference>
<dbReference type="Pfam" id="PF09994">
    <property type="entry name" value="T6SS_Tle1-like_cat"/>
    <property type="match status" value="1"/>
</dbReference>
<keyword evidence="1" id="KW-0175">Coiled coil</keyword>
<name>A0AAV9UV41_9PEZI</name>
<dbReference type="AlphaFoldDB" id="A0AAV9UV41"/>
<feature type="coiled-coil region" evidence="1">
    <location>
        <begin position="295"/>
        <end position="350"/>
    </location>
</feature>
<reference evidence="4 5" key="1">
    <citation type="submission" date="2019-10" db="EMBL/GenBank/DDBJ databases">
        <authorList>
            <person name="Palmer J.M."/>
        </authorList>
    </citation>
    <scope>NUCLEOTIDE SEQUENCE [LARGE SCALE GENOMIC DNA]</scope>
    <source>
        <strain evidence="4 5">TWF730</strain>
    </source>
</reference>
<sequence>MADTEQQEEVYVEEQYTQRVFPKRIIILCDGTSQSAVSGKKSSPSNVARLARSLNTTAIDKDDPNKEWLQIVWYDSGVATTSGKVGKVVEGVLGSGLEGNVIEAYNFVALNYSPGDQIFCFGFSRGAYTARAIAGLISDIGICGREYLHEFPELWAIYTDKEKRKAGERFCGSQAYFDFIDGDLADQRLQPDEEPEFYNGYNYFELNWNQKPHFWMEDPNRFLAGSRKVEVVGVYDTVGSLGMPGIRHYHPFGNGPDFHNVEMNRNIRRAFHALALDEHRDAFSPTLYSVPAEIKKSQAEEVDKQREVVEQLRSDWFRIVPSKKATPQEKAAVRKKYVDARRILLELEENSLDGSELKQVWFPGVHINIGGGSNDTLETRGDLEQTANIVFAWMLDHISDHLGIDVTQILSDNFKIKELVTEHNHRVRLAELTKKLDEEAARKESWAQATWRLGKYIGSVVSSPFSAAVNDKILPEPGWATGDYVDSYTLKYKANGSTPRTPGDYNKDPKKLTNEEVHPTVGYRLKALGDKYRPLDNKVSRNPTKDGQGWEYVINGIVLPEYKISPPPDNVYGNWSYERLVITQDAKQYVKEVDKSYGYPGWDLEPMMPSYNRTFGEGAVL</sequence>
<evidence type="ECO:0000256" key="1">
    <source>
        <dbReference type="SAM" id="Coils"/>
    </source>
</evidence>